<proteinExistence type="predicted"/>
<accession>A0A9N9G2U5</accession>
<dbReference type="AlphaFoldDB" id="A0A9N9G2U5"/>
<organism evidence="1 2">
    <name type="scientific">Funneliformis mosseae</name>
    <name type="common">Endomycorrhizal fungus</name>
    <name type="synonym">Glomus mosseae</name>
    <dbReference type="NCBI Taxonomy" id="27381"/>
    <lineage>
        <taxon>Eukaryota</taxon>
        <taxon>Fungi</taxon>
        <taxon>Fungi incertae sedis</taxon>
        <taxon>Mucoromycota</taxon>
        <taxon>Glomeromycotina</taxon>
        <taxon>Glomeromycetes</taxon>
        <taxon>Glomerales</taxon>
        <taxon>Glomeraceae</taxon>
        <taxon>Funneliformis</taxon>
    </lineage>
</organism>
<evidence type="ECO:0000313" key="1">
    <source>
        <dbReference type="EMBL" id="CAG8577709.1"/>
    </source>
</evidence>
<protein>
    <submittedName>
        <fullName evidence="1">10836_t:CDS:1</fullName>
    </submittedName>
</protein>
<keyword evidence="2" id="KW-1185">Reference proteome</keyword>
<sequence length="99" mass="11328">MFLKSIFIAISALQLIKKFLKTTGFHKDGILPGSFVEGIKAKFGGNNFSCVEFLCVRFVRYFDLENIILFLLENASVIVNKLKNGIKRLGSSFRNWWGY</sequence>
<dbReference type="Proteomes" id="UP000789375">
    <property type="component" value="Unassembled WGS sequence"/>
</dbReference>
<evidence type="ECO:0000313" key="2">
    <source>
        <dbReference type="Proteomes" id="UP000789375"/>
    </source>
</evidence>
<reference evidence="1" key="1">
    <citation type="submission" date="2021-06" db="EMBL/GenBank/DDBJ databases">
        <authorList>
            <person name="Kallberg Y."/>
            <person name="Tangrot J."/>
            <person name="Rosling A."/>
        </authorList>
    </citation>
    <scope>NUCLEOTIDE SEQUENCE</scope>
    <source>
        <strain evidence="1">87-6 pot B 2015</strain>
    </source>
</reference>
<dbReference type="EMBL" id="CAJVPP010001890">
    <property type="protein sequence ID" value="CAG8577709.1"/>
    <property type="molecule type" value="Genomic_DNA"/>
</dbReference>
<gene>
    <name evidence="1" type="ORF">FMOSSE_LOCUS7788</name>
</gene>
<name>A0A9N9G2U5_FUNMO</name>
<comment type="caution">
    <text evidence="1">The sequence shown here is derived from an EMBL/GenBank/DDBJ whole genome shotgun (WGS) entry which is preliminary data.</text>
</comment>